<dbReference type="PANTHER" id="PTHR46192">
    <property type="entry name" value="BROAD-RANGE ACID PHOSPHATASE DET1"/>
    <property type="match status" value="1"/>
</dbReference>
<keyword evidence="3" id="KW-1185">Reference proteome</keyword>
<sequence>MVTPVTKRGSFSSIQILNVCEDPRLCEQEWGNLMDPSIHEQELIDQEKVGDFFYRFRNDESGADVYDQKHYQLKDFNNCEFCILERNEQTGPYELKAQLIEKS</sequence>
<accession>A0A815GC51</accession>
<dbReference type="Proteomes" id="UP000681722">
    <property type="component" value="Unassembled WGS sequence"/>
</dbReference>
<reference evidence="1" key="1">
    <citation type="submission" date="2021-02" db="EMBL/GenBank/DDBJ databases">
        <authorList>
            <person name="Nowell W R."/>
        </authorList>
    </citation>
    <scope>NUCLEOTIDE SEQUENCE</scope>
</reference>
<protein>
    <submittedName>
        <fullName evidence="1">Uncharacterized protein</fullName>
    </submittedName>
</protein>
<dbReference type="InterPro" id="IPR052765">
    <property type="entry name" value="PGM-Related"/>
</dbReference>
<evidence type="ECO:0000313" key="1">
    <source>
        <dbReference type="EMBL" id="CAF1336623.1"/>
    </source>
</evidence>
<dbReference type="OrthoDB" id="10261749at2759"/>
<proteinExistence type="predicted"/>
<organism evidence="1 3">
    <name type="scientific">Didymodactylos carnosus</name>
    <dbReference type="NCBI Taxonomy" id="1234261"/>
    <lineage>
        <taxon>Eukaryota</taxon>
        <taxon>Metazoa</taxon>
        <taxon>Spiralia</taxon>
        <taxon>Gnathifera</taxon>
        <taxon>Rotifera</taxon>
        <taxon>Eurotatoria</taxon>
        <taxon>Bdelloidea</taxon>
        <taxon>Philodinida</taxon>
        <taxon>Philodinidae</taxon>
        <taxon>Didymodactylos</taxon>
    </lineage>
</organism>
<evidence type="ECO:0000313" key="3">
    <source>
        <dbReference type="Proteomes" id="UP000663829"/>
    </source>
</evidence>
<comment type="caution">
    <text evidence="1">The sequence shown here is derived from an EMBL/GenBank/DDBJ whole genome shotgun (WGS) entry which is preliminary data.</text>
</comment>
<dbReference type="Proteomes" id="UP000663829">
    <property type="component" value="Unassembled WGS sequence"/>
</dbReference>
<name>A0A815GC51_9BILA</name>
<dbReference type="EMBL" id="CAJOBC010056310">
    <property type="protein sequence ID" value="CAF4194250.1"/>
    <property type="molecule type" value="Genomic_DNA"/>
</dbReference>
<gene>
    <name evidence="1" type="ORF">GPM918_LOCUS30221</name>
    <name evidence="2" type="ORF">SRO942_LOCUS30827</name>
</gene>
<dbReference type="EMBL" id="CAJNOQ010014185">
    <property type="protein sequence ID" value="CAF1336623.1"/>
    <property type="molecule type" value="Genomic_DNA"/>
</dbReference>
<dbReference type="AlphaFoldDB" id="A0A815GC51"/>
<evidence type="ECO:0000313" key="2">
    <source>
        <dbReference type="EMBL" id="CAF4194250.1"/>
    </source>
</evidence>